<proteinExistence type="predicted"/>
<evidence type="ECO:0000313" key="2">
    <source>
        <dbReference type="WBParaSite" id="JU765_v2.g10182.t1"/>
    </source>
</evidence>
<protein>
    <submittedName>
        <fullName evidence="2">Polypeptide N-acetylgalactosaminyltransferase</fullName>
    </submittedName>
</protein>
<dbReference type="Proteomes" id="UP000887576">
    <property type="component" value="Unplaced"/>
</dbReference>
<sequence length="590" mass="67638">MKKPNGAESDFDLDGDKLQGKADAKEINEDRALERADPFDADAPEDPEDARKFKVNPKMKKLVNEERWGVDRIPEVNLTAIAEIHGTEEERKQLQGLNDHAFNAFLSDRVGPRRKIPDSRHQMCKDQVYSDILPSASIIICFFNELPSVLIRMVNGIMDRTPKEIVAEILLVNDCSEPDKDPEKELLAYAEENWPSRIKYLRTKQNEGLIRAKMFGAGNAIGEVLVFLDSHCEVNENWLPPLLDRIKQSPTKVVCPIIDIISAENMAYISSPVCTGGLNWALTFLWDYPANDFFKEPEDYIKPLKSPTMAGGLFAINRNYFYELGQYDKGMDIWGAENIEISFRIWMCGGELEIIPCSRVGHIFRKRRPYGMQVDSVGKNSVRTALVWMDEYKEEFFKARPHLRQMNESQYGDISEMVNLREKLHCKPFKWYLENIYPKLLPNKMPDVHRANVDPSLSNYLQKYLIKLNGTNLCLTAETKSERLTKGARLLLEPCRKVRREQTWRFTKQKELRPMGSSTLCLDTLKGLRLFKCHNQGGHQEWVHTSGKVFNAAAGKCITTENKINSVVEIDYCTNSKNWAFDPITATSAR</sequence>
<organism evidence="1 2">
    <name type="scientific">Panagrolaimus sp. JU765</name>
    <dbReference type="NCBI Taxonomy" id="591449"/>
    <lineage>
        <taxon>Eukaryota</taxon>
        <taxon>Metazoa</taxon>
        <taxon>Ecdysozoa</taxon>
        <taxon>Nematoda</taxon>
        <taxon>Chromadorea</taxon>
        <taxon>Rhabditida</taxon>
        <taxon>Tylenchina</taxon>
        <taxon>Panagrolaimomorpha</taxon>
        <taxon>Panagrolaimoidea</taxon>
        <taxon>Panagrolaimidae</taxon>
        <taxon>Panagrolaimus</taxon>
    </lineage>
</organism>
<reference evidence="2" key="1">
    <citation type="submission" date="2022-11" db="UniProtKB">
        <authorList>
            <consortium name="WormBaseParasite"/>
        </authorList>
    </citation>
    <scope>IDENTIFICATION</scope>
</reference>
<evidence type="ECO:0000313" key="1">
    <source>
        <dbReference type="Proteomes" id="UP000887576"/>
    </source>
</evidence>
<name>A0AC34PUX2_9BILA</name>
<accession>A0AC34PUX2</accession>
<dbReference type="WBParaSite" id="JU765_v2.g10182.t1">
    <property type="protein sequence ID" value="JU765_v2.g10182.t1"/>
    <property type="gene ID" value="JU765_v2.g10182"/>
</dbReference>